<proteinExistence type="predicted"/>
<dbReference type="InterPro" id="IPR008480">
    <property type="entry name" value="DUF761_pln"/>
</dbReference>
<dbReference type="Proteomes" id="UP001515500">
    <property type="component" value="Chromosome 17"/>
</dbReference>
<dbReference type="AlphaFoldDB" id="A0AB40CTY9"/>
<organism evidence="1 2">
    <name type="scientific">Dioscorea cayennensis subsp. rotundata</name>
    <name type="common">White Guinea yam</name>
    <name type="synonym">Dioscorea rotundata</name>
    <dbReference type="NCBI Taxonomy" id="55577"/>
    <lineage>
        <taxon>Eukaryota</taxon>
        <taxon>Viridiplantae</taxon>
        <taxon>Streptophyta</taxon>
        <taxon>Embryophyta</taxon>
        <taxon>Tracheophyta</taxon>
        <taxon>Spermatophyta</taxon>
        <taxon>Magnoliopsida</taxon>
        <taxon>Liliopsida</taxon>
        <taxon>Dioscoreales</taxon>
        <taxon>Dioscoreaceae</taxon>
        <taxon>Dioscorea</taxon>
    </lineage>
</organism>
<dbReference type="Pfam" id="PF05553">
    <property type="entry name" value="DUF761"/>
    <property type="match status" value="1"/>
</dbReference>
<protein>
    <submittedName>
        <fullName evidence="2">Uncharacterized protein LOC120280561</fullName>
    </submittedName>
</protein>
<accession>A0AB40CTY9</accession>
<reference evidence="2" key="1">
    <citation type="submission" date="2025-08" db="UniProtKB">
        <authorList>
            <consortium name="RefSeq"/>
        </authorList>
    </citation>
    <scope>IDENTIFICATION</scope>
</reference>
<name>A0AB40CTY9_DIOCR</name>
<dbReference type="RefSeq" id="XP_039143365.1">
    <property type="nucleotide sequence ID" value="XM_039287431.1"/>
</dbReference>
<keyword evidence="1" id="KW-1185">Reference proteome</keyword>
<sequence length="145" mass="16729">MQKKRSTPILRKAMDLIAHSITPMSKVRKPKSFRLLKHYNYAYVGEYEFSPSSTPLFQHSRRVPVKKRSLHFLCFLCGGRAGFTDSSALESFSLTADVVDFESPEPLELAGEDDEDSVDTRAEKFIEMFYKEMRIQRQHSLSALF</sequence>
<dbReference type="PANTHER" id="PTHR33265">
    <property type="entry name" value="AVR9/CF-9 RAPIDLY ELICITED PROTEIN-RELATED"/>
    <property type="match status" value="1"/>
</dbReference>
<evidence type="ECO:0000313" key="2">
    <source>
        <dbReference type="RefSeq" id="XP_039143365.1"/>
    </source>
</evidence>
<dbReference type="PANTHER" id="PTHR33265:SF10">
    <property type="entry name" value="OS01G0133200 PROTEIN"/>
    <property type="match status" value="1"/>
</dbReference>
<gene>
    <name evidence="2" type="primary">LOC120280561</name>
</gene>
<dbReference type="GeneID" id="120280561"/>
<evidence type="ECO:0000313" key="1">
    <source>
        <dbReference type="Proteomes" id="UP001515500"/>
    </source>
</evidence>